<dbReference type="GO" id="GO:0051301">
    <property type="term" value="P:cell division"/>
    <property type="evidence" value="ECO:0007669"/>
    <property type="project" value="UniProtKB-KW"/>
</dbReference>
<keyword evidence="2" id="KW-0132">Cell division</keyword>
<protein>
    <submittedName>
        <fullName evidence="6">SMC-Scp complex subunit ScpB</fullName>
    </submittedName>
</protein>
<evidence type="ECO:0000256" key="2">
    <source>
        <dbReference type="ARBA" id="ARBA00022618"/>
    </source>
</evidence>
<gene>
    <name evidence="6" type="primary">scpB</name>
    <name evidence="6" type="ORF">ABEG18_12340</name>
</gene>
<dbReference type="PANTHER" id="PTHR34298:SF2">
    <property type="entry name" value="SEGREGATION AND CONDENSATION PROTEIN B"/>
    <property type="match status" value="1"/>
</dbReference>
<dbReference type="SUPFAM" id="SSF46785">
    <property type="entry name" value="Winged helix' DNA-binding domain"/>
    <property type="match status" value="2"/>
</dbReference>
<keyword evidence="1" id="KW-0963">Cytoplasm</keyword>
<evidence type="ECO:0000256" key="4">
    <source>
        <dbReference type="ARBA" id="ARBA00023306"/>
    </source>
</evidence>
<evidence type="ECO:0000313" key="6">
    <source>
        <dbReference type="EMBL" id="XBO41505.1"/>
    </source>
</evidence>
<evidence type="ECO:0000256" key="1">
    <source>
        <dbReference type="ARBA" id="ARBA00022490"/>
    </source>
</evidence>
<dbReference type="Pfam" id="PF04079">
    <property type="entry name" value="SMC_ScpB"/>
    <property type="match status" value="1"/>
</dbReference>
<dbReference type="InterPro" id="IPR005234">
    <property type="entry name" value="ScpB_csome_segregation"/>
</dbReference>
<dbReference type="RefSeq" id="WP_406858360.1">
    <property type="nucleotide sequence ID" value="NZ_CP157484.1"/>
</dbReference>
<sequence>MKRVTVADQDIQETAAALDLAIETAFDAVEEARSFAEACRIAEALLFASAEPLSTEAIASRLPGSAPATAVLRTLEKEYAARGVNLVRLAGKWAFRTAEDLGYLLSREAVEPRKLSRAALETLSIIAYHQPVTRTEIEDIRGVSTSRGTLDVLIEAGWVRLRGRRKAPGRPVTYGTTEAFLVHFGLNRIDDLPGLDELKGSGFLDGRLPPGFGVPTPSDDPHLREDEDPLGEDIFAELAEEAANRVEEPLRDEERK</sequence>
<dbReference type="GO" id="GO:0051304">
    <property type="term" value="P:chromosome separation"/>
    <property type="evidence" value="ECO:0007669"/>
    <property type="project" value="InterPro"/>
</dbReference>
<reference evidence="6" key="1">
    <citation type="submission" date="2024-05" db="EMBL/GenBank/DDBJ databases">
        <authorList>
            <person name="Kim S."/>
            <person name="Heo J."/>
            <person name="Choi H."/>
            <person name="Choi Y."/>
            <person name="Kwon S.-W."/>
            <person name="Kim Y."/>
        </authorList>
    </citation>
    <scope>NUCLEOTIDE SEQUENCE</scope>
    <source>
        <strain evidence="6">KACC 23698</strain>
    </source>
</reference>
<accession>A0AAU7JMJ3</accession>
<dbReference type="AlphaFoldDB" id="A0AAU7JMJ3"/>
<dbReference type="EMBL" id="CP157484">
    <property type="protein sequence ID" value="XBO41505.1"/>
    <property type="molecule type" value="Genomic_DNA"/>
</dbReference>
<dbReference type="PANTHER" id="PTHR34298">
    <property type="entry name" value="SEGREGATION AND CONDENSATION PROTEIN B"/>
    <property type="match status" value="1"/>
</dbReference>
<evidence type="ECO:0000256" key="5">
    <source>
        <dbReference type="SAM" id="MobiDB-lite"/>
    </source>
</evidence>
<name>A0AAU7JMJ3_9HYPH</name>
<proteinExistence type="predicted"/>
<keyword evidence="4" id="KW-0131">Cell cycle</keyword>
<feature type="region of interest" description="Disordered" evidence="5">
    <location>
        <begin position="206"/>
        <end position="233"/>
    </location>
</feature>
<dbReference type="InterPro" id="IPR036390">
    <property type="entry name" value="WH_DNA-bd_sf"/>
</dbReference>
<keyword evidence="3" id="KW-0159">Chromosome partition</keyword>
<dbReference type="NCBIfam" id="TIGR00281">
    <property type="entry name" value="SMC-Scp complex subunit ScpB"/>
    <property type="match status" value="1"/>
</dbReference>
<evidence type="ECO:0000256" key="3">
    <source>
        <dbReference type="ARBA" id="ARBA00022829"/>
    </source>
</evidence>
<organism evidence="6">
    <name type="scientific">Alsobacter sp. KACC 23698</name>
    <dbReference type="NCBI Taxonomy" id="3149229"/>
    <lineage>
        <taxon>Bacteria</taxon>
        <taxon>Pseudomonadati</taxon>
        <taxon>Pseudomonadota</taxon>
        <taxon>Alphaproteobacteria</taxon>
        <taxon>Hyphomicrobiales</taxon>
        <taxon>Alsobacteraceae</taxon>
        <taxon>Alsobacter</taxon>
    </lineage>
</organism>
<dbReference type="Gene3D" id="1.10.10.10">
    <property type="entry name" value="Winged helix-like DNA-binding domain superfamily/Winged helix DNA-binding domain"/>
    <property type="match status" value="2"/>
</dbReference>
<dbReference type="InterPro" id="IPR036388">
    <property type="entry name" value="WH-like_DNA-bd_sf"/>
</dbReference>